<dbReference type="STRING" id="1618572.UT17_C0001G0143"/>
<proteinExistence type="predicted"/>
<dbReference type="EMBL" id="LBVU01000001">
    <property type="protein sequence ID" value="KKQ92764.1"/>
    <property type="molecule type" value="Genomic_DNA"/>
</dbReference>
<reference evidence="1 2" key="1">
    <citation type="journal article" date="2015" name="Nature">
        <title>rRNA introns, odd ribosomes, and small enigmatic genomes across a large radiation of phyla.</title>
        <authorList>
            <person name="Brown C.T."/>
            <person name="Hug L.A."/>
            <person name="Thomas B.C."/>
            <person name="Sharon I."/>
            <person name="Castelle C.J."/>
            <person name="Singh A."/>
            <person name="Wilkins M.J."/>
            <person name="Williams K.H."/>
            <person name="Banfield J.F."/>
        </authorList>
    </citation>
    <scope>NUCLEOTIDE SEQUENCE [LARGE SCALE GENOMIC DNA]</scope>
</reference>
<sequence>MKGERILHADDMRIAREGFSRVVEAWGQDDDQTQLSFHYQLIVELNGETLIFLKHSPGGSLKIFF</sequence>
<evidence type="ECO:0000313" key="1">
    <source>
        <dbReference type="EMBL" id="KKQ92764.1"/>
    </source>
</evidence>
<protein>
    <submittedName>
        <fullName evidence="1">Uncharacterized protein</fullName>
    </submittedName>
</protein>
<comment type="caution">
    <text evidence="1">The sequence shown here is derived from an EMBL/GenBank/DDBJ whole genome shotgun (WGS) entry which is preliminary data.</text>
</comment>
<accession>A0A0G0P3T2</accession>
<gene>
    <name evidence="1" type="ORF">UT17_C0001G0143</name>
</gene>
<evidence type="ECO:0000313" key="2">
    <source>
        <dbReference type="Proteomes" id="UP000034774"/>
    </source>
</evidence>
<dbReference type="AlphaFoldDB" id="A0A0G0P3T2"/>
<dbReference type="Proteomes" id="UP000034774">
    <property type="component" value="Unassembled WGS sequence"/>
</dbReference>
<organism evidence="1 2">
    <name type="scientific">Candidatus Woesebacteria bacterium GW2011_GWB1_39_10</name>
    <dbReference type="NCBI Taxonomy" id="1618572"/>
    <lineage>
        <taxon>Bacteria</taxon>
        <taxon>Candidatus Woeseibacteriota</taxon>
    </lineage>
</organism>
<name>A0A0G0P3T2_9BACT</name>